<evidence type="ECO:0000313" key="3">
    <source>
        <dbReference type="EMBL" id="MSS37003.1"/>
    </source>
</evidence>
<keyword evidence="1" id="KW-0472">Membrane</keyword>
<evidence type="ECO:0000313" key="4">
    <source>
        <dbReference type="Proteomes" id="UP000429958"/>
    </source>
</evidence>
<dbReference type="InterPro" id="IPR000045">
    <property type="entry name" value="Prepilin_IV_endopep_pep"/>
</dbReference>
<feature type="transmembrane region" description="Helical" evidence="1">
    <location>
        <begin position="90"/>
        <end position="110"/>
    </location>
</feature>
<keyword evidence="4" id="KW-1185">Reference proteome</keyword>
<keyword evidence="1" id="KW-1133">Transmembrane helix</keyword>
<feature type="transmembrane region" description="Helical" evidence="1">
    <location>
        <begin position="41"/>
        <end position="69"/>
    </location>
</feature>
<name>A0A7X2NME4_9CLOT</name>
<dbReference type="Pfam" id="PF01478">
    <property type="entry name" value="Peptidase_A24"/>
    <property type="match status" value="1"/>
</dbReference>
<feature type="transmembrane region" description="Helical" evidence="1">
    <location>
        <begin position="149"/>
        <end position="167"/>
    </location>
</feature>
<dbReference type="Proteomes" id="UP000429958">
    <property type="component" value="Unassembled WGS sequence"/>
</dbReference>
<dbReference type="GO" id="GO:0016020">
    <property type="term" value="C:membrane"/>
    <property type="evidence" value="ECO:0007669"/>
    <property type="project" value="InterPro"/>
</dbReference>
<dbReference type="AlphaFoldDB" id="A0A7X2NME4"/>
<comment type="caution">
    <text evidence="3">The sequence shown here is derived from an EMBL/GenBank/DDBJ whole genome shotgun (WGS) entry which is preliminary data.</text>
</comment>
<feature type="domain" description="Prepilin type IV endopeptidase peptidase" evidence="2">
    <location>
        <begin position="2"/>
        <end position="106"/>
    </location>
</feature>
<gene>
    <name evidence="3" type="ORF">FYJ39_10520</name>
</gene>
<dbReference type="EMBL" id="VUMD01000008">
    <property type="protein sequence ID" value="MSS37003.1"/>
    <property type="molecule type" value="Genomic_DNA"/>
</dbReference>
<protein>
    <submittedName>
        <fullName evidence="3">Prepilin peptidase</fullName>
    </submittedName>
</protein>
<evidence type="ECO:0000256" key="1">
    <source>
        <dbReference type="SAM" id="Phobius"/>
    </source>
</evidence>
<organism evidence="3 4">
    <name type="scientific">Clostridium porci</name>
    <dbReference type="NCBI Taxonomy" id="2605778"/>
    <lineage>
        <taxon>Bacteria</taxon>
        <taxon>Bacillati</taxon>
        <taxon>Bacillota</taxon>
        <taxon>Clostridia</taxon>
        <taxon>Eubacteriales</taxon>
        <taxon>Clostridiaceae</taxon>
        <taxon>Clostridium</taxon>
    </lineage>
</organism>
<proteinExistence type="predicted"/>
<sequence>MSVCAVSDLKEHRIPNGGLAIGGMMALGGLIWEAWGGSGWTAALLAAVGFWMRLMLTGALGFPFFLLRMTGAGDVKLMAVIAAAMGGRRGAVAIGVGLCLGAVLALVRMLRYGSTCQRFLYLFAYIRDVFQSKRPEPYYLLERDGTGCVIPLGACLWMGALITILWMG</sequence>
<evidence type="ECO:0000259" key="2">
    <source>
        <dbReference type="Pfam" id="PF01478"/>
    </source>
</evidence>
<dbReference type="GO" id="GO:0004190">
    <property type="term" value="F:aspartic-type endopeptidase activity"/>
    <property type="evidence" value="ECO:0007669"/>
    <property type="project" value="InterPro"/>
</dbReference>
<keyword evidence="1" id="KW-0812">Transmembrane</keyword>
<dbReference type="Gene3D" id="1.20.120.1220">
    <property type="match status" value="1"/>
</dbReference>
<reference evidence="3 4" key="1">
    <citation type="submission" date="2019-08" db="EMBL/GenBank/DDBJ databases">
        <title>In-depth cultivation of the pig gut microbiome towards novel bacterial diversity and tailored functional studies.</title>
        <authorList>
            <person name="Wylensek D."/>
            <person name="Hitch T.C.A."/>
            <person name="Clavel T."/>
        </authorList>
    </citation>
    <scope>NUCLEOTIDE SEQUENCE [LARGE SCALE GENOMIC DNA]</scope>
    <source>
        <strain evidence="3 4">WCA-389-WT-23D1</strain>
    </source>
</reference>
<feature type="transmembrane region" description="Helical" evidence="1">
    <location>
        <begin position="17"/>
        <end position="35"/>
    </location>
</feature>
<accession>A0A7X2NME4</accession>